<proteinExistence type="predicted"/>
<sequence length="1266" mass="134023">MPESIFPEKRTRSQVILPDNILQVADASPMKLARNALKNQLDARSSSRTPVTDSEDELLLSPNKKGKHRRKQSGSKRSASPTPQDEYNPGSQSPLEGRELKRVKRDSSPPQEPSGTLPSLPQNSRLLELQSTTPGHSRTNSEPNVPTVRRSNRKRSATTNKPPPSTASASPPRTFTTPPPSPRNGRAQSVPLFTTGAQLPRVDFRNLAASPKRARSRSKSPSKEKEKLRIVSGPSSPPTRLPTIEDNETTHIMDVDETNDVPKEIESASIDPATMQVEPPSTSHTNPQAEAIPETPRASSIMPHATLPTTVIPFTPATQSLNKFIPLSPLTPLPETPWVGRVDTTSNVEALGERIGWGLDNVTQSQSSAGTVATSVESVPESKDTSKRRAPPAPMAPSARPPSKLRDSSTMPPPANIPQSNFNRPQASSSKPMTSSSQTKNAFAIMMGRKPQQAERKVTEDKNEDEDMDTAIVKEDSKEAPTEDVTVQQQEPVQLVQGFPVITESQQGENTGPADPPTMAGGQESNGAISSTEEKSAETPLAEPLPMVELPSTAPESPNPTAEKLGEEQVDVSRPELQPSISEPAVSTNTSVEPAEISPPADPLPKASKLPLGKKRVPSAPSVPSRVTRSISKQKDPAVVQPVAKGPVRPQPKASTSKPPPSTGVKRKLAVGVKKGPEKSTAATVVETPKEESNTLPPGSPMKITSPGKPVRTAKSFESLTGPSSSPARPPEAKTPAKFRALPKPMCTPSPAKIARATSALTSKPSVSSITRTFSMGVGSTSSNAGSTLSTLSNALEKLRMPPPSRPNTSMGFNRETADEDNDDASHSRDDGERPSTALGRTESIIQRSATLGNNVFKPTIASSNKVVPTASKKPLVQKPLSMFMGGKGVATADAGSGAGTSKIAGRFGGSGRPLFANAPARRILSKKTSLPTLIGSPVKGGKATMGEEDITMMDDSSNPEQGQGGDVSMSADDDSPMILDNVVVEGKGKAPASRSILPPSSRILSVSHALSESLSALPRDTQPAKGLMGPPATPPKKSGVKSTSSTFSGSASSGSPSTSGGLPTRSSARIAKNQPAQPPAEAAAGPSTKKDAAQASAPTKESLKILNDCVIFVDVKTDDGDEAGSLFVEMLEGVGAKVLSRVGQSCTHIVYKNGLSSTFSRYKLLRDPKPLVVGIGWVVECVEKRHHVDEKNFLVDLDTMNATANNKRRRSILPRLLASDPTVDTDKEEEGDISMDGSTSSITMDDHIAPLEKARRRQSFLPGRP</sequence>
<name>A0A409VJ93_9AGAR</name>
<accession>A0A409VJ93</accession>
<feature type="region of interest" description="Disordered" evidence="1">
    <location>
        <begin position="1017"/>
        <end position="1099"/>
    </location>
</feature>
<protein>
    <recommendedName>
        <fullName evidence="2">BRCT domain-containing protein</fullName>
    </recommendedName>
</protein>
<dbReference type="SMART" id="SM00292">
    <property type="entry name" value="BRCT"/>
    <property type="match status" value="1"/>
</dbReference>
<feature type="region of interest" description="Disordered" evidence="1">
    <location>
        <begin position="38"/>
        <end position="244"/>
    </location>
</feature>
<feature type="region of interest" description="Disordered" evidence="1">
    <location>
        <begin position="952"/>
        <end position="975"/>
    </location>
</feature>
<dbReference type="SUPFAM" id="SSF52113">
    <property type="entry name" value="BRCT domain"/>
    <property type="match status" value="1"/>
</dbReference>
<evidence type="ECO:0000259" key="2">
    <source>
        <dbReference type="PROSITE" id="PS50172"/>
    </source>
</evidence>
<feature type="region of interest" description="Disordered" evidence="1">
    <location>
        <begin position="1220"/>
        <end position="1266"/>
    </location>
</feature>
<feature type="compositionally biased region" description="Basic residues" evidence="1">
    <location>
        <begin position="64"/>
        <end position="74"/>
    </location>
</feature>
<feature type="compositionally biased region" description="Polar residues" evidence="1">
    <location>
        <begin position="579"/>
        <end position="592"/>
    </location>
</feature>
<dbReference type="InParanoid" id="A0A409VJ93"/>
<feature type="compositionally biased region" description="Polar residues" evidence="1">
    <location>
        <begin position="42"/>
        <end position="52"/>
    </location>
</feature>
<feature type="compositionally biased region" description="Low complexity" evidence="1">
    <location>
        <begin position="166"/>
        <end position="176"/>
    </location>
</feature>
<feature type="compositionally biased region" description="Polar residues" evidence="1">
    <location>
        <begin position="759"/>
        <end position="794"/>
    </location>
</feature>
<feature type="compositionally biased region" description="Basic and acidic residues" evidence="1">
    <location>
        <begin position="452"/>
        <end position="461"/>
    </location>
</feature>
<feature type="compositionally biased region" description="Low complexity" evidence="1">
    <location>
        <begin position="1036"/>
        <end position="1068"/>
    </location>
</feature>
<feature type="compositionally biased region" description="Basic and acidic residues" evidence="1">
    <location>
        <begin position="564"/>
        <end position="574"/>
    </location>
</feature>
<feature type="compositionally biased region" description="Low complexity" evidence="1">
    <location>
        <begin position="425"/>
        <end position="440"/>
    </location>
</feature>
<evidence type="ECO:0000256" key="1">
    <source>
        <dbReference type="SAM" id="MobiDB-lite"/>
    </source>
</evidence>
<comment type="caution">
    <text evidence="3">The sequence shown here is derived from an EMBL/GenBank/DDBJ whole genome shotgun (WGS) entry which is preliminary data.</text>
</comment>
<dbReference type="EMBL" id="NHTK01006046">
    <property type="protein sequence ID" value="PPQ66303.1"/>
    <property type="molecule type" value="Genomic_DNA"/>
</dbReference>
<dbReference type="InterPro" id="IPR001357">
    <property type="entry name" value="BRCT_dom"/>
</dbReference>
<reference evidence="3 4" key="1">
    <citation type="journal article" date="2018" name="Evol. Lett.">
        <title>Horizontal gene cluster transfer increased hallucinogenic mushroom diversity.</title>
        <authorList>
            <person name="Reynolds H.T."/>
            <person name="Vijayakumar V."/>
            <person name="Gluck-Thaler E."/>
            <person name="Korotkin H.B."/>
            <person name="Matheny P.B."/>
            <person name="Slot J.C."/>
        </authorList>
    </citation>
    <scope>NUCLEOTIDE SEQUENCE [LARGE SCALE GENOMIC DNA]</scope>
    <source>
        <strain evidence="3 4">2629</strain>
    </source>
</reference>
<dbReference type="AlphaFoldDB" id="A0A409VJ93"/>
<organism evidence="3 4">
    <name type="scientific">Panaeolus cyanescens</name>
    <dbReference type="NCBI Taxonomy" id="181874"/>
    <lineage>
        <taxon>Eukaryota</taxon>
        <taxon>Fungi</taxon>
        <taxon>Dikarya</taxon>
        <taxon>Basidiomycota</taxon>
        <taxon>Agaricomycotina</taxon>
        <taxon>Agaricomycetes</taxon>
        <taxon>Agaricomycetidae</taxon>
        <taxon>Agaricales</taxon>
        <taxon>Agaricineae</taxon>
        <taxon>Galeropsidaceae</taxon>
        <taxon>Panaeolus</taxon>
    </lineage>
</organism>
<evidence type="ECO:0000313" key="3">
    <source>
        <dbReference type="EMBL" id="PPQ66303.1"/>
    </source>
</evidence>
<feature type="compositionally biased region" description="Polar residues" evidence="1">
    <location>
        <begin position="366"/>
        <end position="377"/>
    </location>
</feature>
<dbReference type="CDD" id="cd17716">
    <property type="entry name" value="BRCT_microcephalin_rpt1"/>
    <property type="match status" value="1"/>
</dbReference>
<feature type="region of interest" description="Disordered" evidence="1">
    <location>
        <begin position="366"/>
        <end position="842"/>
    </location>
</feature>
<dbReference type="STRING" id="181874.A0A409VJ93"/>
<dbReference type="OrthoDB" id="2384350at2759"/>
<keyword evidence="4" id="KW-1185">Reference proteome</keyword>
<dbReference type="Gene3D" id="3.40.50.10190">
    <property type="entry name" value="BRCT domain"/>
    <property type="match status" value="1"/>
</dbReference>
<dbReference type="PROSITE" id="PS50172">
    <property type="entry name" value="BRCT"/>
    <property type="match status" value="1"/>
</dbReference>
<feature type="domain" description="BRCT" evidence="2">
    <location>
        <begin position="1102"/>
        <end position="1196"/>
    </location>
</feature>
<feature type="compositionally biased region" description="Basic and acidic residues" evidence="1">
    <location>
        <begin position="1245"/>
        <end position="1254"/>
    </location>
</feature>
<evidence type="ECO:0000313" key="4">
    <source>
        <dbReference type="Proteomes" id="UP000284842"/>
    </source>
</evidence>
<feature type="compositionally biased region" description="Basic and acidic residues" evidence="1">
    <location>
        <begin position="472"/>
        <end position="481"/>
    </location>
</feature>
<feature type="compositionally biased region" description="Polar residues" evidence="1">
    <location>
        <begin position="716"/>
        <end position="727"/>
    </location>
</feature>
<dbReference type="Proteomes" id="UP000284842">
    <property type="component" value="Unassembled WGS sequence"/>
</dbReference>
<feature type="compositionally biased region" description="Polar residues" evidence="1">
    <location>
        <begin position="113"/>
        <end position="144"/>
    </location>
</feature>
<feature type="compositionally biased region" description="Basic and acidic residues" evidence="1">
    <location>
        <begin position="824"/>
        <end position="834"/>
    </location>
</feature>
<feature type="compositionally biased region" description="Polar residues" evidence="1">
    <location>
        <begin position="75"/>
        <end position="94"/>
    </location>
</feature>
<dbReference type="InterPro" id="IPR036420">
    <property type="entry name" value="BRCT_dom_sf"/>
</dbReference>
<dbReference type="Pfam" id="PF00533">
    <property type="entry name" value="BRCT"/>
    <property type="match status" value="1"/>
</dbReference>
<gene>
    <name evidence="3" type="ORF">CVT24_007300</name>
</gene>